<feature type="domain" description="J" evidence="7">
    <location>
        <begin position="52"/>
        <end position="125"/>
    </location>
</feature>
<keyword evidence="2 6" id="KW-0812">Transmembrane</keyword>
<evidence type="ECO:0000313" key="9">
    <source>
        <dbReference type="Proteomes" id="UP000092321"/>
    </source>
</evidence>
<dbReference type="OrthoDB" id="413400at2759"/>
<dbReference type="SUPFAM" id="SSF46565">
    <property type="entry name" value="Chaperone J-domain"/>
    <property type="match status" value="1"/>
</dbReference>
<dbReference type="InterPro" id="IPR044632">
    <property type="entry name" value="DNAJC25-like"/>
</dbReference>
<dbReference type="Gene3D" id="1.10.287.110">
    <property type="entry name" value="DnaJ domain"/>
    <property type="match status" value="1"/>
</dbReference>
<dbReference type="GO" id="GO:0006457">
    <property type="term" value="P:protein folding"/>
    <property type="evidence" value="ECO:0007669"/>
    <property type="project" value="InterPro"/>
</dbReference>
<dbReference type="InterPro" id="IPR001623">
    <property type="entry name" value="DnaJ_domain"/>
</dbReference>
<sequence length="188" mass="22338">MSVLTNILTHNKITTLLVFISLITISYCYTPDEIEIFQFQLDLTKKYGSKMDIYKFLKLDTITADGSKFDIQKLTRKQIIKQVRKLSTKYHPDKNKKYLKLYERINIAKEILLNEENKKTYDYYLKSARGFPKYNYKKGGFYHSLEGKKQLNGIYLILFVVLIIFPILHFLYLKSDLMGRRMKLSQFS</sequence>
<evidence type="ECO:0000313" key="8">
    <source>
        <dbReference type="EMBL" id="OBA27549.1"/>
    </source>
</evidence>
<feature type="transmembrane region" description="Helical" evidence="6">
    <location>
        <begin position="153"/>
        <end position="173"/>
    </location>
</feature>
<evidence type="ECO:0000256" key="6">
    <source>
        <dbReference type="SAM" id="Phobius"/>
    </source>
</evidence>
<organism evidence="8 9">
    <name type="scientific">Hanseniaspora valbyensis NRRL Y-1626</name>
    <dbReference type="NCBI Taxonomy" id="766949"/>
    <lineage>
        <taxon>Eukaryota</taxon>
        <taxon>Fungi</taxon>
        <taxon>Dikarya</taxon>
        <taxon>Ascomycota</taxon>
        <taxon>Saccharomycotina</taxon>
        <taxon>Saccharomycetes</taxon>
        <taxon>Saccharomycodales</taxon>
        <taxon>Saccharomycodaceae</taxon>
        <taxon>Hanseniaspora</taxon>
    </lineage>
</organism>
<dbReference type="EMBL" id="LXPE01000008">
    <property type="protein sequence ID" value="OBA27549.1"/>
    <property type="molecule type" value="Genomic_DNA"/>
</dbReference>
<reference evidence="9" key="1">
    <citation type="journal article" date="2016" name="Proc. Natl. Acad. Sci. U.S.A.">
        <title>Comparative genomics of biotechnologically important yeasts.</title>
        <authorList>
            <person name="Riley R."/>
            <person name="Haridas S."/>
            <person name="Wolfe K.H."/>
            <person name="Lopes M.R."/>
            <person name="Hittinger C.T."/>
            <person name="Goeker M."/>
            <person name="Salamov A.A."/>
            <person name="Wisecaver J.H."/>
            <person name="Long T.M."/>
            <person name="Calvey C.H."/>
            <person name="Aerts A.L."/>
            <person name="Barry K.W."/>
            <person name="Choi C."/>
            <person name="Clum A."/>
            <person name="Coughlan A.Y."/>
            <person name="Deshpande S."/>
            <person name="Douglass A.P."/>
            <person name="Hanson S.J."/>
            <person name="Klenk H.-P."/>
            <person name="LaButti K.M."/>
            <person name="Lapidus A."/>
            <person name="Lindquist E.A."/>
            <person name="Lipzen A.M."/>
            <person name="Meier-Kolthoff J.P."/>
            <person name="Ohm R.A."/>
            <person name="Otillar R.P."/>
            <person name="Pangilinan J.L."/>
            <person name="Peng Y."/>
            <person name="Rokas A."/>
            <person name="Rosa C.A."/>
            <person name="Scheuner C."/>
            <person name="Sibirny A.A."/>
            <person name="Slot J.C."/>
            <person name="Stielow J.B."/>
            <person name="Sun H."/>
            <person name="Kurtzman C.P."/>
            <person name="Blackwell M."/>
            <person name="Grigoriev I.V."/>
            <person name="Jeffries T.W."/>
        </authorList>
    </citation>
    <scope>NUCLEOTIDE SEQUENCE [LARGE SCALE GENOMIC DNA]</scope>
    <source>
        <strain evidence="9">NRRL Y-1626</strain>
    </source>
</reference>
<dbReference type="InterPro" id="IPR036869">
    <property type="entry name" value="J_dom_sf"/>
</dbReference>
<dbReference type="AlphaFoldDB" id="A0A1B7TFL3"/>
<keyword evidence="5" id="KW-0143">Chaperone</keyword>
<evidence type="ECO:0000256" key="5">
    <source>
        <dbReference type="ARBA" id="ARBA00023186"/>
    </source>
</evidence>
<name>A0A1B7TFL3_9ASCO</name>
<dbReference type="SMART" id="SM00271">
    <property type="entry name" value="DnaJ"/>
    <property type="match status" value="1"/>
</dbReference>
<dbReference type="Pfam" id="PF00226">
    <property type="entry name" value="DnaJ"/>
    <property type="match status" value="1"/>
</dbReference>
<dbReference type="PANTHER" id="PTHR44176">
    <property type="entry name" value="DNAJ HOMOLOG SUBFAMILY C MEMBER 25"/>
    <property type="match status" value="1"/>
</dbReference>
<protein>
    <recommendedName>
        <fullName evidence="7">J domain-containing protein</fullName>
    </recommendedName>
</protein>
<dbReference type="PROSITE" id="PS50076">
    <property type="entry name" value="DNAJ_2"/>
    <property type="match status" value="1"/>
</dbReference>
<keyword evidence="9" id="KW-1185">Reference proteome</keyword>
<evidence type="ECO:0000256" key="4">
    <source>
        <dbReference type="ARBA" id="ARBA00023136"/>
    </source>
</evidence>
<comment type="subcellular location">
    <subcellularLocation>
        <location evidence="1">Membrane</location>
        <topology evidence="1">Multi-pass membrane protein</topology>
    </subcellularLocation>
</comment>
<dbReference type="Proteomes" id="UP000092321">
    <property type="component" value="Unassembled WGS sequence"/>
</dbReference>
<evidence type="ECO:0000256" key="2">
    <source>
        <dbReference type="ARBA" id="ARBA00022692"/>
    </source>
</evidence>
<evidence type="ECO:0000256" key="1">
    <source>
        <dbReference type="ARBA" id="ARBA00004141"/>
    </source>
</evidence>
<evidence type="ECO:0000259" key="7">
    <source>
        <dbReference type="PROSITE" id="PS50076"/>
    </source>
</evidence>
<evidence type="ECO:0000256" key="3">
    <source>
        <dbReference type="ARBA" id="ARBA00022989"/>
    </source>
</evidence>
<dbReference type="GO" id="GO:0005789">
    <property type="term" value="C:endoplasmic reticulum membrane"/>
    <property type="evidence" value="ECO:0007669"/>
    <property type="project" value="TreeGrafter"/>
</dbReference>
<accession>A0A1B7TFL3</accession>
<keyword evidence="4 6" id="KW-0472">Membrane</keyword>
<proteinExistence type="predicted"/>
<dbReference type="PANTHER" id="PTHR44176:SF1">
    <property type="entry name" value="DNAJ HOMOLOG SUBFAMILY C MEMBER 25"/>
    <property type="match status" value="1"/>
</dbReference>
<comment type="caution">
    <text evidence="8">The sequence shown here is derived from an EMBL/GenBank/DDBJ whole genome shotgun (WGS) entry which is preliminary data.</text>
</comment>
<gene>
    <name evidence="8" type="ORF">HANVADRAFT_52282</name>
</gene>
<dbReference type="CDD" id="cd06257">
    <property type="entry name" value="DnaJ"/>
    <property type="match status" value="1"/>
</dbReference>
<keyword evidence="3 6" id="KW-1133">Transmembrane helix</keyword>